<evidence type="ECO:0000313" key="3">
    <source>
        <dbReference type="Proteomes" id="UP000255297"/>
    </source>
</evidence>
<dbReference type="EMBL" id="UGPB01000001">
    <property type="protein sequence ID" value="STY28831.1"/>
    <property type="molecule type" value="Genomic_DNA"/>
</dbReference>
<dbReference type="PANTHER" id="PTHR43798">
    <property type="entry name" value="MONOACYLGLYCEROL LIPASE"/>
    <property type="match status" value="1"/>
</dbReference>
<reference evidence="2 3" key="1">
    <citation type="submission" date="2018-06" db="EMBL/GenBank/DDBJ databases">
        <authorList>
            <consortium name="Pathogen Informatics"/>
            <person name="Doyle S."/>
        </authorList>
    </citation>
    <scope>NUCLEOTIDE SEQUENCE [LARGE SCALE GENOMIC DNA]</scope>
    <source>
        <strain evidence="2 3">NCTC11532</strain>
    </source>
</reference>
<evidence type="ECO:0000259" key="1">
    <source>
        <dbReference type="Pfam" id="PF12697"/>
    </source>
</evidence>
<proteinExistence type="predicted"/>
<gene>
    <name evidence="2" type="ORF">NCTC11532_01008</name>
</gene>
<dbReference type="STRING" id="1122170.GCA_000701265_02010"/>
<dbReference type="RefSeq" id="WP_242601896.1">
    <property type="nucleotide sequence ID" value="NZ_CAAAIS010000007.1"/>
</dbReference>
<dbReference type="GO" id="GO:0016787">
    <property type="term" value="F:hydrolase activity"/>
    <property type="evidence" value="ECO:0007669"/>
    <property type="project" value="UniProtKB-KW"/>
</dbReference>
<dbReference type="PRINTS" id="PR00111">
    <property type="entry name" value="ABHYDROLASE"/>
</dbReference>
<keyword evidence="2" id="KW-0808">Transferase</keyword>
<evidence type="ECO:0000313" key="2">
    <source>
        <dbReference type="EMBL" id="STY28831.1"/>
    </source>
</evidence>
<dbReference type="Proteomes" id="UP000255297">
    <property type="component" value="Unassembled WGS sequence"/>
</dbReference>
<dbReference type="InterPro" id="IPR029058">
    <property type="entry name" value="AB_hydrolase_fold"/>
</dbReference>
<name>A0A378LXN4_9GAMM</name>
<dbReference type="Pfam" id="PF12697">
    <property type="entry name" value="Abhydrolase_6"/>
    <property type="match status" value="1"/>
</dbReference>
<dbReference type="Gene3D" id="3.40.50.1820">
    <property type="entry name" value="alpha/beta hydrolase"/>
    <property type="match status" value="1"/>
</dbReference>
<dbReference type="InterPro" id="IPR050266">
    <property type="entry name" value="AB_hydrolase_sf"/>
</dbReference>
<accession>A0A378LXN4</accession>
<keyword evidence="2" id="KW-0378">Hydrolase</keyword>
<dbReference type="PANTHER" id="PTHR43798:SF33">
    <property type="entry name" value="HYDROLASE, PUTATIVE (AFU_ORTHOLOGUE AFUA_2G14860)-RELATED"/>
    <property type="match status" value="1"/>
</dbReference>
<dbReference type="GO" id="GO:0016746">
    <property type="term" value="F:acyltransferase activity"/>
    <property type="evidence" value="ECO:0007669"/>
    <property type="project" value="UniProtKB-KW"/>
</dbReference>
<protein>
    <submittedName>
        <fullName evidence="2">Hydrolases or acyltransferases (Alpha/beta hydrolase superfamily)</fullName>
    </submittedName>
</protein>
<feature type="domain" description="AB hydrolase-1" evidence="1">
    <location>
        <begin position="27"/>
        <end position="263"/>
    </location>
</feature>
<dbReference type="GO" id="GO:0016020">
    <property type="term" value="C:membrane"/>
    <property type="evidence" value="ECO:0007669"/>
    <property type="project" value="TreeGrafter"/>
</dbReference>
<organism evidence="2 3">
    <name type="scientific">Legionella wadsworthii</name>
    <dbReference type="NCBI Taxonomy" id="28088"/>
    <lineage>
        <taxon>Bacteria</taxon>
        <taxon>Pseudomonadati</taxon>
        <taxon>Pseudomonadota</taxon>
        <taxon>Gammaproteobacteria</taxon>
        <taxon>Legionellales</taxon>
        <taxon>Legionellaceae</taxon>
        <taxon>Legionella</taxon>
    </lineage>
</organism>
<sequence length="278" mass="31680">MKKYLWTSLKARLHLIQSRPGALFNWLFLPGGPGLGSESLAPLTDILNLPGSIWHVDLPGDGSNHTPDDEKYFSRWSEALFEAVSVLDHVILVAHSTGGMYALATPKLQKVLKGFILMDSSPDCSWLQQFIKYVESHPIEEASKLHVNYAKKPSNRILKKLTLASAPYSFTKTGLQAGIEFLKDLPFNYISCEWSSKNFDASYKAKWVPKKIPTLIFSGEEDRIIPLNFFLRSKKFKRENIKICAIKNAGHFPWIENPKQVAQLFTDYYQMLINHFDD</sequence>
<keyword evidence="3" id="KW-1185">Reference proteome</keyword>
<dbReference type="AlphaFoldDB" id="A0A378LXN4"/>
<dbReference type="InterPro" id="IPR000073">
    <property type="entry name" value="AB_hydrolase_1"/>
</dbReference>
<dbReference type="SUPFAM" id="SSF53474">
    <property type="entry name" value="alpha/beta-Hydrolases"/>
    <property type="match status" value="1"/>
</dbReference>
<keyword evidence="2" id="KW-0012">Acyltransferase</keyword>